<dbReference type="GO" id="GO:0018104">
    <property type="term" value="P:peptidoglycan-protein cross-linking"/>
    <property type="evidence" value="ECO:0007669"/>
    <property type="project" value="TreeGrafter"/>
</dbReference>
<comment type="pathway">
    <text evidence="1 9">Cell wall biogenesis; peptidoglycan biosynthesis.</text>
</comment>
<dbReference type="InterPro" id="IPR050979">
    <property type="entry name" value="LD-transpeptidase"/>
</dbReference>
<name>A0A2W4U5X7_9CYAN</name>
<organism evidence="12 13">
    <name type="scientific">Leptolyngbya foveolarum</name>
    <dbReference type="NCBI Taxonomy" id="47253"/>
    <lineage>
        <taxon>Bacteria</taxon>
        <taxon>Bacillati</taxon>
        <taxon>Cyanobacteriota</taxon>
        <taxon>Cyanophyceae</taxon>
        <taxon>Leptolyngbyales</taxon>
        <taxon>Leptolyngbyaceae</taxon>
        <taxon>Leptolyngbya group</taxon>
        <taxon>Leptolyngbya</taxon>
    </lineage>
</organism>
<evidence type="ECO:0000256" key="4">
    <source>
        <dbReference type="ARBA" id="ARBA00022679"/>
    </source>
</evidence>
<evidence type="ECO:0000256" key="9">
    <source>
        <dbReference type="PROSITE-ProRule" id="PRU01373"/>
    </source>
</evidence>
<accession>A0A2W4U5X7</accession>
<dbReference type="PROSITE" id="PS52029">
    <property type="entry name" value="LD_TPASE"/>
    <property type="match status" value="1"/>
</dbReference>
<feature type="active site" description="Proton donor/acceptor" evidence="9">
    <location>
        <position position="129"/>
    </location>
</feature>
<evidence type="ECO:0000313" key="12">
    <source>
        <dbReference type="EMBL" id="PZO12619.1"/>
    </source>
</evidence>
<dbReference type="GO" id="GO:0071555">
    <property type="term" value="P:cell wall organization"/>
    <property type="evidence" value="ECO:0007669"/>
    <property type="project" value="UniProtKB-UniRule"/>
</dbReference>
<dbReference type="InterPro" id="IPR038063">
    <property type="entry name" value="Transpep_catalytic_dom"/>
</dbReference>
<feature type="active site" description="Nucleophile" evidence="9">
    <location>
        <position position="145"/>
    </location>
</feature>
<dbReference type="GO" id="GO:0016757">
    <property type="term" value="F:glycosyltransferase activity"/>
    <property type="evidence" value="ECO:0007669"/>
    <property type="project" value="UniProtKB-KW"/>
</dbReference>
<gene>
    <name evidence="12" type="ORF">DCF25_17335</name>
</gene>
<evidence type="ECO:0000256" key="5">
    <source>
        <dbReference type="ARBA" id="ARBA00022801"/>
    </source>
</evidence>
<dbReference type="PANTHER" id="PTHR30582">
    <property type="entry name" value="L,D-TRANSPEPTIDASE"/>
    <property type="match status" value="1"/>
</dbReference>
<feature type="domain" description="L,D-TPase catalytic" evidence="11">
    <location>
        <begin position="44"/>
        <end position="169"/>
    </location>
</feature>
<reference evidence="12 13" key="2">
    <citation type="submission" date="2018-06" db="EMBL/GenBank/DDBJ databases">
        <title>Metagenomic assembly of (sub)arctic Cyanobacteria and their associated microbiome from non-axenic cultures.</title>
        <authorList>
            <person name="Baurain D."/>
        </authorList>
    </citation>
    <scope>NUCLEOTIDE SEQUENCE [LARGE SCALE GENOMIC DNA]</scope>
    <source>
        <strain evidence="12">ULC129bin1</strain>
    </source>
</reference>
<feature type="chain" id="PRO_5015887005" evidence="10">
    <location>
        <begin position="33"/>
        <end position="170"/>
    </location>
</feature>
<dbReference type="GO" id="GO:0071972">
    <property type="term" value="F:peptidoglycan L,D-transpeptidase activity"/>
    <property type="evidence" value="ECO:0007669"/>
    <property type="project" value="TreeGrafter"/>
</dbReference>
<comment type="similarity">
    <text evidence="2">Belongs to the YkuD family.</text>
</comment>
<dbReference type="CDD" id="cd16913">
    <property type="entry name" value="YkuD_like"/>
    <property type="match status" value="1"/>
</dbReference>
<dbReference type="EMBL" id="QBMC01000144">
    <property type="protein sequence ID" value="PZO12619.1"/>
    <property type="molecule type" value="Genomic_DNA"/>
</dbReference>
<evidence type="ECO:0000256" key="3">
    <source>
        <dbReference type="ARBA" id="ARBA00022676"/>
    </source>
</evidence>
<keyword evidence="5" id="KW-0378">Hydrolase</keyword>
<dbReference type="Proteomes" id="UP000249354">
    <property type="component" value="Unassembled WGS sequence"/>
</dbReference>
<dbReference type="GO" id="GO:0005576">
    <property type="term" value="C:extracellular region"/>
    <property type="evidence" value="ECO:0007669"/>
    <property type="project" value="TreeGrafter"/>
</dbReference>
<keyword evidence="6 9" id="KW-0133">Cell shape</keyword>
<reference evidence="13" key="1">
    <citation type="submission" date="2018-04" db="EMBL/GenBank/DDBJ databases">
        <authorList>
            <person name="Cornet L."/>
        </authorList>
    </citation>
    <scope>NUCLEOTIDE SEQUENCE [LARGE SCALE GENOMIC DNA]</scope>
</reference>
<dbReference type="AlphaFoldDB" id="A0A2W4U5X7"/>
<keyword evidence="10" id="KW-0732">Signal</keyword>
<dbReference type="PANTHER" id="PTHR30582:SF24">
    <property type="entry name" value="L,D-TRANSPEPTIDASE ERFK_SRFK-RELATED"/>
    <property type="match status" value="1"/>
</dbReference>
<keyword evidence="3" id="KW-0328">Glycosyltransferase</keyword>
<dbReference type="InterPro" id="IPR005490">
    <property type="entry name" value="LD_TPept_cat_dom"/>
</dbReference>
<dbReference type="Pfam" id="PF03734">
    <property type="entry name" value="YkuD"/>
    <property type="match status" value="1"/>
</dbReference>
<evidence type="ECO:0000256" key="6">
    <source>
        <dbReference type="ARBA" id="ARBA00022960"/>
    </source>
</evidence>
<evidence type="ECO:0000259" key="11">
    <source>
        <dbReference type="PROSITE" id="PS52029"/>
    </source>
</evidence>
<evidence type="ECO:0000256" key="2">
    <source>
        <dbReference type="ARBA" id="ARBA00005992"/>
    </source>
</evidence>
<sequence length="170" mass="18054">MTKPSTLKLQLSYWMPTLLGAGLLLAAAPALAEAPLPAEPIVESMVVLRLQDRRVYLYSGEMLISSYPVAVGTDETPTPQGEFLVGNMVVNPVWQSPWTGEVHEPGPDNSLGVRWIGFADSEAGSFGFHGTPTLDSIGTAASNGCVRMRNEDVTALFAAVTVGTPVIVEP</sequence>
<dbReference type="SUPFAM" id="SSF141523">
    <property type="entry name" value="L,D-transpeptidase catalytic domain-like"/>
    <property type="match status" value="1"/>
</dbReference>
<evidence type="ECO:0000256" key="1">
    <source>
        <dbReference type="ARBA" id="ARBA00004752"/>
    </source>
</evidence>
<evidence type="ECO:0000313" key="13">
    <source>
        <dbReference type="Proteomes" id="UP000249354"/>
    </source>
</evidence>
<keyword evidence="7 9" id="KW-0573">Peptidoglycan synthesis</keyword>
<comment type="caution">
    <text evidence="12">The sequence shown here is derived from an EMBL/GenBank/DDBJ whole genome shotgun (WGS) entry which is preliminary data.</text>
</comment>
<dbReference type="UniPathway" id="UPA00219"/>
<dbReference type="GO" id="GO:0008360">
    <property type="term" value="P:regulation of cell shape"/>
    <property type="evidence" value="ECO:0007669"/>
    <property type="project" value="UniProtKB-UniRule"/>
</dbReference>
<proteinExistence type="inferred from homology"/>
<protein>
    <submittedName>
        <fullName evidence="12">L,D-transpeptidase</fullName>
    </submittedName>
</protein>
<dbReference type="Gene3D" id="2.40.440.10">
    <property type="entry name" value="L,D-transpeptidase catalytic domain-like"/>
    <property type="match status" value="1"/>
</dbReference>
<keyword evidence="4" id="KW-0808">Transferase</keyword>
<evidence type="ECO:0000256" key="10">
    <source>
        <dbReference type="SAM" id="SignalP"/>
    </source>
</evidence>
<keyword evidence="8 9" id="KW-0961">Cell wall biogenesis/degradation</keyword>
<feature type="signal peptide" evidence="10">
    <location>
        <begin position="1"/>
        <end position="32"/>
    </location>
</feature>
<evidence type="ECO:0000256" key="8">
    <source>
        <dbReference type="ARBA" id="ARBA00023316"/>
    </source>
</evidence>
<evidence type="ECO:0000256" key="7">
    <source>
        <dbReference type="ARBA" id="ARBA00022984"/>
    </source>
</evidence>